<dbReference type="EMBL" id="BNAW01000005">
    <property type="protein sequence ID" value="GHG03062.1"/>
    <property type="molecule type" value="Genomic_DNA"/>
</dbReference>
<reference evidence="2" key="1">
    <citation type="journal article" date="2019" name="Int. J. Syst. Evol. Microbiol.">
        <title>The Global Catalogue of Microorganisms (GCM) 10K type strain sequencing project: providing services to taxonomists for standard genome sequencing and annotation.</title>
        <authorList>
            <consortium name="The Broad Institute Genomics Platform"/>
            <consortium name="The Broad Institute Genome Sequencing Center for Infectious Disease"/>
            <person name="Wu L."/>
            <person name="Ma J."/>
        </authorList>
    </citation>
    <scope>NUCLEOTIDE SEQUENCE [LARGE SCALE GENOMIC DNA]</scope>
    <source>
        <strain evidence="2">CGMCC 4.7680</strain>
    </source>
</reference>
<protein>
    <submittedName>
        <fullName evidence="1">Uncharacterized protein</fullName>
    </submittedName>
</protein>
<comment type="caution">
    <text evidence="1">The sequence shown here is derived from an EMBL/GenBank/DDBJ whole genome shotgun (WGS) entry which is preliminary data.</text>
</comment>
<dbReference type="RefSeq" id="WP_191308121.1">
    <property type="nucleotide sequence ID" value="NZ_BNAW01000005.1"/>
</dbReference>
<name>A0ABQ3K450_9PSEU</name>
<accession>A0ABQ3K450</accession>
<proteinExistence type="predicted"/>
<keyword evidence="2" id="KW-1185">Reference proteome</keyword>
<gene>
    <name evidence="1" type="ORF">GCM10017567_18120</name>
</gene>
<evidence type="ECO:0000313" key="1">
    <source>
        <dbReference type="EMBL" id="GHG03062.1"/>
    </source>
</evidence>
<evidence type="ECO:0000313" key="2">
    <source>
        <dbReference type="Proteomes" id="UP000649955"/>
    </source>
</evidence>
<dbReference type="Proteomes" id="UP000649955">
    <property type="component" value="Unassembled WGS sequence"/>
</dbReference>
<sequence>MLTSHDTFSGCEELAYDLQRSMLEEGAAFYDFLARKMPALLDEWHAHRDRHEGGR</sequence>
<organism evidence="1 2">
    <name type="scientific">Amycolatopsis bullii</name>
    <dbReference type="NCBI Taxonomy" id="941987"/>
    <lineage>
        <taxon>Bacteria</taxon>
        <taxon>Bacillati</taxon>
        <taxon>Actinomycetota</taxon>
        <taxon>Actinomycetes</taxon>
        <taxon>Pseudonocardiales</taxon>
        <taxon>Pseudonocardiaceae</taxon>
        <taxon>Amycolatopsis</taxon>
    </lineage>
</organism>